<dbReference type="RefSeq" id="WP_163676668.1">
    <property type="nucleotide sequence ID" value="NZ_AP022582.1"/>
</dbReference>
<feature type="transmembrane region" description="Helical" evidence="9">
    <location>
        <begin position="150"/>
        <end position="171"/>
    </location>
</feature>
<dbReference type="PANTHER" id="PTHR33908:SF11">
    <property type="entry name" value="MEMBRANE PROTEIN"/>
    <property type="match status" value="1"/>
</dbReference>
<dbReference type="GO" id="GO:0016763">
    <property type="term" value="F:pentosyltransferase activity"/>
    <property type="evidence" value="ECO:0007669"/>
    <property type="project" value="TreeGrafter"/>
</dbReference>
<evidence type="ECO:0000256" key="8">
    <source>
        <dbReference type="SAM" id="MobiDB-lite"/>
    </source>
</evidence>
<feature type="transmembrane region" description="Helical" evidence="9">
    <location>
        <begin position="364"/>
        <end position="382"/>
    </location>
</feature>
<evidence type="ECO:0000313" key="11">
    <source>
        <dbReference type="Proteomes" id="UP000466632"/>
    </source>
</evidence>
<dbReference type="KEGG" id="mseo:MSEO_09750"/>
<feature type="transmembrane region" description="Helical" evidence="9">
    <location>
        <begin position="123"/>
        <end position="143"/>
    </location>
</feature>
<feature type="transmembrane region" description="Helical" evidence="9">
    <location>
        <begin position="243"/>
        <end position="262"/>
    </location>
</feature>
<dbReference type="Proteomes" id="UP000466632">
    <property type="component" value="Chromosome"/>
</dbReference>
<keyword evidence="11" id="KW-1185">Reference proteome</keyword>
<evidence type="ECO:0000256" key="7">
    <source>
        <dbReference type="ARBA" id="ARBA00023136"/>
    </source>
</evidence>
<feature type="transmembrane region" description="Helical" evidence="9">
    <location>
        <begin position="220"/>
        <end position="237"/>
    </location>
</feature>
<organism evidence="10 11">
    <name type="scientific">Mycobacterium seoulense</name>
    <dbReference type="NCBI Taxonomy" id="386911"/>
    <lineage>
        <taxon>Bacteria</taxon>
        <taxon>Bacillati</taxon>
        <taxon>Actinomycetota</taxon>
        <taxon>Actinomycetes</taxon>
        <taxon>Mycobacteriales</taxon>
        <taxon>Mycobacteriaceae</taxon>
        <taxon>Mycobacterium</taxon>
    </lineage>
</organism>
<keyword evidence="3" id="KW-0328">Glycosyltransferase</keyword>
<keyword evidence="4" id="KW-0808">Transferase</keyword>
<keyword evidence="2" id="KW-1003">Cell membrane</keyword>
<evidence type="ECO:0000313" key="10">
    <source>
        <dbReference type="EMBL" id="BBY00476.1"/>
    </source>
</evidence>
<feature type="transmembrane region" description="Helical" evidence="9">
    <location>
        <begin position="38"/>
        <end position="57"/>
    </location>
</feature>
<feature type="region of interest" description="Disordered" evidence="8">
    <location>
        <begin position="1"/>
        <end position="24"/>
    </location>
</feature>
<dbReference type="AlphaFoldDB" id="A0A7I7NUV2"/>
<dbReference type="EMBL" id="AP022582">
    <property type="protein sequence ID" value="BBY00476.1"/>
    <property type="molecule type" value="Genomic_DNA"/>
</dbReference>
<feature type="transmembrane region" description="Helical" evidence="9">
    <location>
        <begin position="311"/>
        <end position="329"/>
    </location>
</feature>
<evidence type="ECO:0000256" key="3">
    <source>
        <dbReference type="ARBA" id="ARBA00022676"/>
    </source>
</evidence>
<keyword evidence="6 9" id="KW-1133">Transmembrane helix</keyword>
<feature type="compositionally biased region" description="Basic and acidic residues" evidence="8">
    <location>
        <begin position="10"/>
        <end position="19"/>
    </location>
</feature>
<reference evidence="10 11" key="1">
    <citation type="journal article" date="2019" name="Emerg. Microbes Infect.">
        <title>Comprehensive subspecies identification of 175 nontuberculous mycobacteria species based on 7547 genomic profiles.</title>
        <authorList>
            <person name="Matsumoto Y."/>
            <person name="Kinjo T."/>
            <person name="Motooka D."/>
            <person name="Nabeya D."/>
            <person name="Jung N."/>
            <person name="Uechi K."/>
            <person name="Horii T."/>
            <person name="Iida T."/>
            <person name="Fujita J."/>
            <person name="Nakamura S."/>
        </authorList>
    </citation>
    <scope>NUCLEOTIDE SEQUENCE [LARGE SCALE GENOMIC DNA]</scope>
    <source>
        <strain evidence="10 11">JCM 16018</strain>
    </source>
</reference>
<evidence type="ECO:0000256" key="4">
    <source>
        <dbReference type="ARBA" id="ARBA00022679"/>
    </source>
</evidence>
<proteinExistence type="predicted"/>
<dbReference type="InterPro" id="IPR050297">
    <property type="entry name" value="LipidA_mod_glycosyltrf_83"/>
</dbReference>
<evidence type="ECO:0008006" key="12">
    <source>
        <dbReference type="Google" id="ProtNLM"/>
    </source>
</evidence>
<evidence type="ECO:0000256" key="1">
    <source>
        <dbReference type="ARBA" id="ARBA00004651"/>
    </source>
</evidence>
<name>A0A7I7NUV2_9MYCO</name>
<accession>A0A7I7NUV2</accession>
<feature type="transmembrane region" description="Helical" evidence="9">
    <location>
        <begin position="191"/>
        <end position="213"/>
    </location>
</feature>
<sequence>MGFVSTNDALADKPGETRRGNGRRAWNRRPALRIRSSLAWPIGLIVVGTLIRVPQLMHRLTDAYGFRETQIAYVALEYARHGINLSRTPLPVFGPNSDVPFEFPLTQAAAALLIRVGAGADSAMRIIGLAGFQAAAILLFALVLRWHGRLAATVTLALFEFLPFGLAWGAAALIDFPSVAFSLGMVIGLDVWFRTGSRIGLLLGAMSAWLAFLVKTTTPVAWCVLVLISAAMAYLSARSWNRIITGVLAGPILGVAAGLWWTRYTDDVKNRNPLTQWLVSSHLRSWYFGTLDQRLDPHSYGVILARVGWEVAGPVCLGLVLAVLGIILAPTRVERVRRAGWLATAAFAPLVFFNLYYVHSYYLIAIFPAIVAAVGIGLVAVAQRIPANTSVAAAAGTALIVVGSDVPIYIGFPGAVLDIGQWIIAPKPDPAAERIRAATRPDDLIVLVGCDWDPTTLYYADRRGLMLRDNLLPDVWKHENINDYHYLFSCKPNLGVSRYLPADHPMIPTSTPGLWRITTP</sequence>
<dbReference type="GO" id="GO:0005886">
    <property type="term" value="C:plasma membrane"/>
    <property type="evidence" value="ECO:0007669"/>
    <property type="project" value="UniProtKB-SubCell"/>
</dbReference>
<comment type="subcellular location">
    <subcellularLocation>
        <location evidence="1">Cell membrane</location>
        <topology evidence="1">Multi-pass membrane protein</topology>
    </subcellularLocation>
</comment>
<evidence type="ECO:0000256" key="9">
    <source>
        <dbReference type="SAM" id="Phobius"/>
    </source>
</evidence>
<evidence type="ECO:0000256" key="2">
    <source>
        <dbReference type="ARBA" id="ARBA00022475"/>
    </source>
</evidence>
<keyword evidence="5 9" id="KW-0812">Transmembrane</keyword>
<feature type="transmembrane region" description="Helical" evidence="9">
    <location>
        <begin position="341"/>
        <end position="358"/>
    </location>
</feature>
<protein>
    <recommendedName>
        <fullName evidence="12">Glycosyltransferase RgtA/B/C/D-like domain-containing protein</fullName>
    </recommendedName>
</protein>
<dbReference type="GO" id="GO:0009103">
    <property type="term" value="P:lipopolysaccharide biosynthetic process"/>
    <property type="evidence" value="ECO:0007669"/>
    <property type="project" value="UniProtKB-ARBA"/>
</dbReference>
<evidence type="ECO:0000256" key="6">
    <source>
        <dbReference type="ARBA" id="ARBA00022989"/>
    </source>
</evidence>
<evidence type="ECO:0000256" key="5">
    <source>
        <dbReference type="ARBA" id="ARBA00022692"/>
    </source>
</evidence>
<dbReference type="PANTHER" id="PTHR33908">
    <property type="entry name" value="MANNOSYLTRANSFERASE YKCB-RELATED"/>
    <property type="match status" value="1"/>
</dbReference>
<keyword evidence="7 9" id="KW-0472">Membrane</keyword>
<gene>
    <name evidence="10" type="ORF">MSEO_09750</name>
</gene>